<dbReference type="RefSeq" id="WP_119588125.1">
    <property type="nucleotide sequence ID" value="NZ_CAWODQ010000004.1"/>
</dbReference>
<dbReference type="Proteomes" id="UP000286576">
    <property type="component" value="Unassembled WGS sequence"/>
</dbReference>
<dbReference type="AlphaFoldDB" id="A0A418NN35"/>
<evidence type="ECO:0000313" key="1">
    <source>
        <dbReference type="EMBL" id="RIV83041.1"/>
    </source>
</evidence>
<name>A0A418NN35_9SPHN</name>
<accession>A0A418NN35</accession>
<proteinExistence type="predicted"/>
<sequence>MLTCISRGRTFDTLNIHEMWLHEGGWLPCFEGVNFVDSGGRGALWAKGPKPIGWMMRDPVWFTECHFDGIFNPCNLKNS</sequence>
<comment type="caution">
    <text evidence="1">The sequence shown here is derived from an EMBL/GenBank/DDBJ whole genome shotgun (WGS) entry which is preliminary data.</text>
</comment>
<reference evidence="1 2" key="1">
    <citation type="submission" date="2018-08" db="EMBL/GenBank/DDBJ databases">
        <title>Erythrobacter zhengii sp.nov., a bacterium isolated from deep-sea sediment.</title>
        <authorList>
            <person name="Fang C."/>
            <person name="Wu Y.-H."/>
            <person name="Sun C."/>
            <person name="Wang H."/>
            <person name="Cheng H."/>
            <person name="Meng F.-X."/>
            <person name="Wang C.-S."/>
            <person name="Xu X.-W."/>
        </authorList>
    </citation>
    <scope>NUCLEOTIDE SEQUENCE [LARGE SCALE GENOMIC DNA]</scope>
    <source>
        <strain evidence="1 2">V18</strain>
    </source>
</reference>
<keyword evidence="2" id="KW-1185">Reference proteome</keyword>
<evidence type="ECO:0000313" key="2">
    <source>
        <dbReference type="Proteomes" id="UP000286576"/>
    </source>
</evidence>
<dbReference type="EMBL" id="QXFL01000012">
    <property type="protein sequence ID" value="RIV83041.1"/>
    <property type="molecule type" value="Genomic_DNA"/>
</dbReference>
<gene>
    <name evidence="1" type="ORF">D2V07_17110</name>
</gene>
<protein>
    <submittedName>
        <fullName evidence="1">Uncharacterized protein</fullName>
    </submittedName>
</protein>
<organism evidence="1 2">
    <name type="scientific">Aurantiacibacter zhengii</name>
    <dbReference type="NCBI Taxonomy" id="2307003"/>
    <lineage>
        <taxon>Bacteria</taxon>
        <taxon>Pseudomonadati</taxon>
        <taxon>Pseudomonadota</taxon>
        <taxon>Alphaproteobacteria</taxon>
        <taxon>Sphingomonadales</taxon>
        <taxon>Erythrobacteraceae</taxon>
        <taxon>Aurantiacibacter</taxon>
    </lineage>
</organism>
<dbReference type="OrthoDB" id="7498487at2"/>